<organism evidence="2 3">
    <name type="scientific">Brassica cretica</name>
    <name type="common">Mustard</name>
    <dbReference type="NCBI Taxonomy" id="69181"/>
    <lineage>
        <taxon>Eukaryota</taxon>
        <taxon>Viridiplantae</taxon>
        <taxon>Streptophyta</taxon>
        <taxon>Embryophyta</taxon>
        <taxon>Tracheophyta</taxon>
        <taxon>Spermatophyta</taxon>
        <taxon>Magnoliopsida</taxon>
        <taxon>eudicotyledons</taxon>
        <taxon>Gunneridae</taxon>
        <taxon>Pentapetalae</taxon>
        <taxon>rosids</taxon>
        <taxon>malvids</taxon>
        <taxon>Brassicales</taxon>
        <taxon>Brassicaceae</taxon>
        <taxon>Brassiceae</taxon>
        <taxon>Brassica</taxon>
    </lineage>
</organism>
<dbReference type="Proteomes" id="UP000712600">
    <property type="component" value="Unassembled WGS sequence"/>
</dbReference>
<keyword evidence="1" id="KW-0472">Membrane</keyword>
<evidence type="ECO:0000313" key="2">
    <source>
        <dbReference type="EMBL" id="KAF3505960.1"/>
    </source>
</evidence>
<comment type="caution">
    <text evidence="2">The sequence shown here is derived from an EMBL/GenBank/DDBJ whole genome shotgun (WGS) entry which is preliminary data.</text>
</comment>
<sequence>MCNVDAAWDVNSGGCGIGGAFSGSMEISLPNLSEAHRYVSSPLMAEAMAVLLAVSAAVYSNVVIGFFCLLQML</sequence>
<feature type="transmembrane region" description="Helical" evidence="1">
    <location>
        <begin position="47"/>
        <end position="70"/>
    </location>
</feature>
<keyword evidence="1" id="KW-0812">Transmembrane</keyword>
<dbReference type="EMBL" id="QGKX02001521">
    <property type="protein sequence ID" value="KAF3505960.1"/>
    <property type="molecule type" value="Genomic_DNA"/>
</dbReference>
<dbReference type="AlphaFoldDB" id="A0A8S9NTP4"/>
<evidence type="ECO:0000256" key="1">
    <source>
        <dbReference type="SAM" id="Phobius"/>
    </source>
</evidence>
<protein>
    <recommendedName>
        <fullName evidence="4">RNase H type-1 domain-containing protein</fullName>
    </recommendedName>
</protein>
<proteinExistence type="predicted"/>
<gene>
    <name evidence="2" type="ORF">F2Q69_00009717</name>
</gene>
<keyword evidence="1" id="KW-1133">Transmembrane helix</keyword>
<evidence type="ECO:0008006" key="4">
    <source>
        <dbReference type="Google" id="ProtNLM"/>
    </source>
</evidence>
<name>A0A8S9NTP4_BRACR</name>
<evidence type="ECO:0000313" key="3">
    <source>
        <dbReference type="Proteomes" id="UP000712600"/>
    </source>
</evidence>
<reference evidence="2" key="1">
    <citation type="submission" date="2019-12" db="EMBL/GenBank/DDBJ databases">
        <title>Genome sequencing and annotation of Brassica cretica.</title>
        <authorList>
            <person name="Studholme D.J."/>
            <person name="Sarris P."/>
        </authorList>
    </citation>
    <scope>NUCLEOTIDE SEQUENCE</scope>
    <source>
        <strain evidence="2">PFS-109/04</strain>
        <tissue evidence="2">Leaf</tissue>
    </source>
</reference>
<accession>A0A8S9NTP4</accession>